<accession>A0A645D4T8</accession>
<dbReference type="EMBL" id="VSSQ01032828">
    <property type="protein sequence ID" value="MPM84225.1"/>
    <property type="molecule type" value="Genomic_DNA"/>
</dbReference>
<dbReference type="AlphaFoldDB" id="A0A645D4T8"/>
<dbReference type="SUPFAM" id="SSF47413">
    <property type="entry name" value="lambda repressor-like DNA-binding domains"/>
    <property type="match status" value="1"/>
</dbReference>
<dbReference type="SMART" id="SM00530">
    <property type="entry name" value="HTH_XRE"/>
    <property type="match status" value="1"/>
</dbReference>
<dbReference type="PROSITE" id="PS50943">
    <property type="entry name" value="HTH_CROC1"/>
    <property type="match status" value="1"/>
</dbReference>
<evidence type="ECO:0000259" key="1">
    <source>
        <dbReference type="PROSITE" id="PS50943"/>
    </source>
</evidence>
<dbReference type="InterPro" id="IPR001387">
    <property type="entry name" value="Cro/C1-type_HTH"/>
</dbReference>
<gene>
    <name evidence="2" type="ORF">SDC9_131296</name>
</gene>
<dbReference type="GO" id="GO:0003677">
    <property type="term" value="F:DNA binding"/>
    <property type="evidence" value="ECO:0007669"/>
    <property type="project" value="InterPro"/>
</dbReference>
<name>A0A645D4T8_9ZZZZ</name>
<dbReference type="CDD" id="cd00093">
    <property type="entry name" value="HTH_XRE"/>
    <property type="match status" value="1"/>
</dbReference>
<sequence length="83" mass="9078">MILSLKGGGDKMADCKSALTFERMKKGYTQRAFSRLSGVHASTLSSIENRKLVASPKHRAAILEALGVDCEENFFDMRTGLAL</sequence>
<evidence type="ECO:0000313" key="2">
    <source>
        <dbReference type="EMBL" id="MPM84225.1"/>
    </source>
</evidence>
<dbReference type="InterPro" id="IPR010982">
    <property type="entry name" value="Lambda_DNA-bd_dom_sf"/>
</dbReference>
<comment type="caution">
    <text evidence="2">The sequence shown here is derived from an EMBL/GenBank/DDBJ whole genome shotgun (WGS) entry which is preliminary data.</text>
</comment>
<reference evidence="2" key="1">
    <citation type="submission" date="2019-08" db="EMBL/GenBank/DDBJ databases">
        <authorList>
            <person name="Kucharzyk K."/>
            <person name="Murdoch R.W."/>
            <person name="Higgins S."/>
            <person name="Loffler F."/>
        </authorList>
    </citation>
    <scope>NUCLEOTIDE SEQUENCE</scope>
</reference>
<proteinExistence type="predicted"/>
<dbReference type="Gene3D" id="1.10.260.40">
    <property type="entry name" value="lambda repressor-like DNA-binding domains"/>
    <property type="match status" value="1"/>
</dbReference>
<protein>
    <recommendedName>
        <fullName evidence="1">HTH cro/C1-type domain-containing protein</fullName>
    </recommendedName>
</protein>
<feature type="domain" description="HTH cro/C1-type" evidence="1">
    <location>
        <begin position="19"/>
        <end position="73"/>
    </location>
</feature>
<organism evidence="2">
    <name type="scientific">bioreactor metagenome</name>
    <dbReference type="NCBI Taxonomy" id="1076179"/>
    <lineage>
        <taxon>unclassified sequences</taxon>
        <taxon>metagenomes</taxon>
        <taxon>ecological metagenomes</taxon>
    </lineage>
</organism>
<dbReference type="Pfam" id="PF01381">
    <property type="entry name" value="HTH_3"/>
    <property type="match status" value="1"/>
</dbReference>